<evidence type="ECO:0000313" key="2">
    <source>
        <dbReference type="Proteomes" id="UP000823388"/>
    </source>
</evidence>
<proteinExistence type="predicted"/>
<keyword evidence="2" id="KW-1185">Reference proteome</keyword>
<organism evidence="1 2">
    <name type="scientific">Panicum virgatum</name>
    <name type="common">Blackwell switchgrass</name>
    <dbReference type="NCBI Taxonomy" id="38727"/>
    <lineage>
        <taxon>Eukaryota</taxon>
        <taxon>Viridiplantae</taxon>
        <taxon>Streptophyta</taxon>
        <taxon>Embryophyta</taxon>
        <taxon>Tracheophyta</taxon>
        <taxon>Spermatophyta</taxon>
        <taxon>Magnoliopsida</taxon>
        <taxon>Liliopsida</taxon>
        <taxon>Poales</taxon>
        <taxon>Poaceae</taxon>
        <taxon>PACMAD clade</taxon>
        <taxon>Panicoideae</taxon>
        <taxon>Panicodae</taxon>
        <taxon>Paniceae</taxon>
        <taxon>Panicinae</taxon>
        <taxon>Panicum</taxon>
        <taxon>Panicum sect. Hiantes</taxon>
    </lineage>
</organism>
<comment type="caution">
    <text evidence="1">The sequence shown here is derived from an EMBL/GenBank/DDBJ whole genome shotgun (WGS) entry which is preliminary data.</text>
</comment>
<dbReference type="Proteomes" id="UP000823388">
    <property type="component" value="Chromosome 9K"/>
</dbReference>
<accession>A0A8T0NQ63</accession>
<dbReference type="AlphaFoldDB" id="A0A8T0NQ63"/>
<reference evidence="1" key="1">
    <citation type="submission" date="2020-05" db="EMBL/GenBank/DDBJ databases">
        <title>WGS assembly of Panicum virgatum.</title>
        <authorList>
            <person name="Lovell J.T."/>
            <person name="Jenkins J."/>
            <person name="Shu S."/>
            <person name="Juenger T.E."/>
            <person name="Schmutz J."/>
        </authorList>
    </citation>
    <scope>NUCLEOTIDE SEQUENCE</scope>
    <source>
        <strain evidence="1">AP13</strain>
    </source>
</reference>
<dbReference type="EMBL" id="CM029053">
    <property type="protein sequence ID" value="KAG2552091.1"/>
    <property type="molecule type" value="Genomic_DNA"/>
</dbReference>
<name>A0A8T0NQ63_PANVG</name>
<sequence>MVGKRVQVKVQWFQRLIGQTVRVSRLVKRWLHRCRNLSVGSCCPQADQTSGYQSETAHCNSAFRQLPLPVRVQGEAENDSGPAPAPEDDLLFLELYYRGWMRSLLQ</sequence>
<evidence type="ECO:0000313" key="1">
    <source>
        <dbReference type="EMBL" id="KAG2552091.1"/>
    </source>
</evidence>
<gene>
    <name evidence="1" type="ORF">PVAP13_9KG435970</name>
</gene>
<protein>
    <submittedName>
        <fullName evidence="1">Uncharacterized protein</fullName>
    </submittedName>
</protein>